<reference evidence="6 7" key="1">
    <citation type="submission" date="2024-05" db="EMBL/GenBank/DDBJ databases">
        <title>Genome sequencing and assembly of Indian major carp, Cirrhinus mrigala (Hamilton, 1822).</title>
        <authorList>
            <person name="Mohindra V."/>
            <person name="Chowdhury L.M."/>
            <person name="Lal K."/>
            <person name="Jena J.K."/>
        </authorList>
    </citation>
    <scope>NUCLEOTIDE SEQUENCE [LARGE SCALE GENOMIC DNA]</scope>
    <source>
        <strain evidence="6">CM1030</strain>
        <tissue evidence="6">Blood</tissue>
    </source>
</reference>
<evidence type="ECO:0000313" key="6">
    <source>
        <dbReference type="EMBL" id="KAL0200259.1"/>
    </source>
</evidence>
<sequence length="64" mass="6467">ASHNIGLAMDTPQGLLVPNVKSVQALSVFDIAVELNRLQALGSSGQLGTADLTGGTFTLSNIGS</sequence>
<dbReference type="Gene3D" id="3.30.559.10">
    <property type="entry name" value="Chloramphenicol acetyltransferase-like domain"/>
    <property type="match status" value="1"/>
</dbReference>
<dbReference type="InterPro" id="IPR001078">
    <property type="entry name" value="2-oxoacid_DH_actylTfrase"/>
</dbReference>
<dbReference type="EMBL" id="JAMKFB020000002">
    <property type="protein sequence ID" value="KAL0200259.1"/>
    <property type="molecule type" value="Genomic_DNA"/>
</dbReference>
<feature type="domain" description="2-oxoacid dehydrogenase acyltransferase catalytic" evidence="5">
    <location>
        <begin position="2"/>
        <end position="64"/>
    </location>
</feature>
<dbReference type="Pfam" id="PF00198">
    <property type="entry name" value="2-oxoacid_dh"/>
    <property type="match status" value="1"/>
</dbReference>
<feature type="non-terminal residue" evidence="6">
    <location>
        <position position="64"/>
    </location>
</feature>
<evidence type="ECO:0000256" key="3">
    <source>
        <dbReference type="ARBA" id="ARBA00022679"/>
    </source>
</evidence>
<evidence type="ECO:0000259" key="5">
    <source>
        <dbReference type="Pfam" id="PF00198"/>
    </source>
</evidence>
<feature type="non-terminal residue" evidence="6">
    <location>
        <position position="1"/>
    </location>
</feature>
<keyword evidence="7" id="KW-1185">Reference proteome</keyword>
<keyword evidence="3" id="KW-0808">Transferase</keyword>
<comment type="cofactor">
    <cofactor evidence="1">
        <name>(R)-lipoate</name>
        <dbReference type="ChEBI" id="CHEBI:83088"/>
    </cofactor>
</comment>
<dbReference type="PANTHER" id="PTHR43178:SF5">
    <property type="entry name" value="LIPOAMIDE ACYLTRANSFERASE COMPONENT OF BRANCHED-CHAIN ALPHA-KETO ACID DEHYDROGENASE COMPLEX, MITOCHONDRIAL"/>
    <property type="match status" value="1"/>
</dbReference>
<dbReference type="InterPro" id="IPR023213">
    <property type="entry name" value="CAT-like_dom_sf"/>
</dbReference>
<evidence type="ECO:0000256" key="2">
    <source>
        <dbReference type="ARBA" id="ARBA00004305"/>
    </source>
</evidence>
<name>A0ABD0RP72_CIRMR</name>
<protein>
    <recommendedName>
        <fullName evidence="5">2-oxoacid dehydrogenase acyltransferase catalytic domain-containing protein</fullName>
    </recommendedName>
</protein>
<dbReference type="Proteomes" id="UP001529510">
    <property type="component" value="Unassembled WGS sequence"/>
</dbReference>
<evidence type="ECO:0000256" key="1">
    <source>
        <dbReference type="ARBA" id="ARBA00001938"/>
    </source>
</evidence>
<dbReference type="AlphaFoldDB" id="A0ABD0RP72"/>
<evidence type="ECO:0000256" key="4">
    <source>
        <dbReference type="ARBA" id="ARBA00023315"/>
    </source>
</evidence>
<comment type="caution">
    <text evidence="6">The sequence shown here is derived from an EMBL/GenBank/DDBJ whole genome shotgun (WGS) entry which is preliminary data.</text>
</comment>
<keyword evidence="4" id="KW-0012">Acyltransferase</keyword>
<dbReference type="GO" id="GO:0016746">
    <property type="term" value="F:acyltransferase activity"/>
    <property type="evidence" value="ECO:0007669"/>
    <property type="project" value="UniProtKB-KW"/>
</dbReference>
<dbReference type="GO" id="GO:0005759">
    <property type="term" value="C:mitochondrial matrix"/>
    <property type="evidence" value="ECO:0007669"/>
    <property type="project" value="UniProtKB-SubCell"/>
</dbReference>
<comment type="subcellular location">
    <subcellularLocation>
        <location evidence="2">Mitochondrion matrix</location>
    </subcellularLocation>
</comment>
<proteinExistence type="predicted"/>
<dbReference type="SUPFAM" id="SSF52777">
    <property type="entry name" value="CoA-dependent acyltransferases"/>
    <property type="match status" value="1"/>
</dbReference>
<dbReference type="PANTHER" id="PTHR43178">
    <property type="entry name" value="DIHYDROLIPOAMIDE ACETYLTRANSFERASE COMPONENT OF PYRUVATE DEHYDROGENASE COMPLEX"/>
    <property type="match status" value="1"/>
</dbReference>
<evidence type="ECO:0000313" key="7">
    <source>
        <dbReference type="Proteomes" id="UP001529510"/>
    </source>
</evidence>
<accession>A0ABD0RP72</accession>
<dbReference type="InterPro" id="IPR050743">
    <property type="entry name" value="2-oxoacid_DH_E2_comp"/>
</dbReference>
<gene>
    <name evidence="6" type="ORF">M9458_003446</name>
</gene>
<organism evidence="6 7">
    <name type="scientific">Cirrhinus mrigala</name>
    <name type="common">Mrigala</name>
    <dbReference type="NCBI Taxonomy" id="683832"/>
    <lineage>
        <taxon>Eukaryota</taxon>
        <taxon>Metazoa</taxon>
        <taxon>Chordata</taxon>
        <taxon>Craniata</taxon>
        <taxon>Vertebrata</taxon>
        <taxon>Euteleostomi</taxon>
        <taxon>Actinopterygii</taxon>
        <taxon>Neopterygii</taxon>
        <taxon>Teleostei</taxon>
        <taxon>Ostariophysi</taxon>
        <taxon>Cypriniformes</taxon>
        <taxon>Cyprinidae</taxon>
        <taxon>Labeoninae</taxon>
        <taxon>Labeonini</taxon>
        <taxon>Cirrhinus</taxon>
    </lineage>
</organism>